<dbReference type="OrthoDB" id="2287188at2759"/>
<dbReference type="Proteomes" id="UP000077315">
    <property type="component" value="Unassembled WGS sequence"/>
</dbReference>
<dbReference type="PANTHER" id="PTHR12047">
    <property type="entry name" value="FANCONI ANEMIA GROUP A PROTEIN"/>
    <property type="match status" value="1"/>
</dbReference>
<dbReference type="RefSeq" id="XP_018287036.1">
    <property type="nucleotide sequence ID" value="XM_018432376.1"/>
</dbReference>
<organism evidence="3 4">
    <name type="scientific">Phycomyces blakesleeanus (strain ATCC 8743b / DSM 1359 / FGSC 10004 / NBRC 33097 / NRRL 1555)</name>
    <dbReference type="NCBI Taxonomy" id="763407"/>
    <lineage>
        <taxon>Eukaryota</taxon>
        <taxon>Fungi</taxon>
        <taxon>Fungi incertae sedis</taxon>
        <taxon>Mucoromycota</taxon>
        <taxon>Mucoromycotina</taxon>
        <taxon>Mucoromycetes</taxon>
        <taxon>Mucorales</taxon>
        <taxon>Phycomycetaceae</taxon>
        <taxon>Phycomyces</taxon>
    </lineage>
</organism>
<dbReference type="Pfam" id="PF15865">
    <property type="entry name" value="Fanconi_A_N"/>
    <property type="match status" value="1"/>
</dbReference>
<keyword evidence="4" id="KW-1185">Reference proteome</keyword>
<gene>
    <name evidence="3" type="ORF">PHYBLDRAFT_149994</name>
</gene>
<dbReference type="Pfam" id="PF24781">
    <property type="entry name" value="FANCA_helical"/>
    <property type="match status" value="1"/>
</dbReference>
<dbReference type="EMBL" id="KV440993">
    <property type="protein sequence ID" value="OAD68996.1"/>
    <property type="molecule type" value="Genomic_DNA"/>
</dbReference>
<dbReference type="GO" id="GO:0043240">
    <property type="term" value="C:Fanconi anaemia nuclear complex"/>
    <property type="evidence" value="ECO:0007669"/>
    <property type="project" value="InterPro"/>
</dbReference>
<dbReference type="STRING" id="763407.A0A167KVJ9"/>
<evidence type="ECO:0000259" key="1">
    <source>
        <dbReference type="Pfam" id="PF15865"/>
    </source>
</evidence>
<dbReference type="PANTHER" id="PTHR12047:SF2">
    <property type="entry name" value="FANCONI ANEMIA GROUP A PROTEIN"/>
    <property type="match status" value="1"/>
</dbReference>
<dbReference type="InterPro" id="IPR031729">
    <property type="entry name" value="Fanconi_A_N"/>
</dbReference>
<proteinExistence type="predicted"/>
<dbReference type="AlphaFoldDB" id="A0A167KVJ9"/>
<feature type="domain" description="Fanconi anaemia group A protein helical" evidence="2">
    <location>
        <begin position="450"/>
        <end position="523"/>
    </location>
</feature>
<dbReference type="GO" id="GO:0036297">
    <property type="term" value="P:interstrand cross-link repair"/>
    <property type="evidence" value="ECO:0007669"/>
    <property type="project" value="InterPro"/>
</dbReference>
<reference evidence="4" key="1">
    <citation type="submission" date="2015-06" db="EMBL/GenBank/DDBJ databases">
        <title>Expansion of signal transduction pathways in fungi by whole-genome duplication.</title>
        <authorList>
            <consortium name="DOE Joint Genome Institute"/>
            <person name="Corrochano L.M."/>
            <person name="Kuo A."/>
            <person name="Marcet-Houben M."/>
            <person name="Polaino S."/>
            <person name="Salamov A."/>
            <person name="Villalobos J.M."/>
            <person name="Alvarez M.I."/>
            <person name="Avalos J."/>
            <person name="Benito E.P."/>
            <person name="Benoit I."/>
            <person name="Burger G."/>
            <person name="Camino L.P."/>
            <person name="Canovas D."/>
            <person name="Cerda-Olmedo E."/>
            <person name="Cheng J.-F."/>
            <person name="Dominguez A."/>
            <person name="Elias M."/>
            <person name="Eslava A.P."/>
            <person name="Glaser F."/>
            <person name="Grimwood J."/>
            <person name="Gutierrez G."/>
            <person name="Heitman J."/>
            <person name="Henrissat B."/>
            <person name="Iturriaga E.A."/>
            <person name="Lang B.F."/>
            <person name="Lavin J.L."/>
            <person name="Lee S."/>
            <person name="Li W."/>
            <person name="Lindquist E."/>
            <person name="Lopez-Garcia S."/>
            <person name="Luque E.M."/>
            <person name="Marcos A.T."/>
            <person name="Martin J."/>
            <person name="McCluskey K."/>
            <person name="Medina H.R."/>
            <person name="Miralles-Duran A."/>
            <person name="Miyazaki A."/>
            <person name="Munoz-Torres E."/>
            <person name="Oguiza J.A."/>
            <person name="Ohm R."/>
            <person name="Olmedo M."/>
            <person name="Orejas M."/>
            <person name="Ortiz-Castellanos L."/>
            <person name="Pisabarro A.G."/>
            <person name="Rodriguez-Romero J."/>
            <person name="Ruiz-Herrera J."/>
            <person name="Ruiz-Vazquez R."/>
            <person name="Sanz C."/>
            <person name="Schackwitz W."/>
            <person name="Schmutz J."/>
            <person name="Shahriari M."/>
            <person name="Shelest E."/>
            <person name="Silva-Franco F."/>
            <person name="Soanes D."/>
            <person name="Syed K."/>
            <person name="Tagua V.G."/>
            <person name="Talbot N.J."/>
            <person name="Thon M."/>
            <person name="De vries R.P."/>
            <person name="Wiebenga A."/>
            <person name="Yadav J.S."/>
            <person name="Braun E.L."/>
            <person name="Baker S."/>
            <person name="Garre V."/>
            <person name="Horwitz B."/>
            <person name="Torres-Martinez S."/>
            <person name="Idnurm A."/>
            <person name="Herrera-Estrella A."/>
            <person name="Gabaldon T."/>
            <person name="Grigoriev I.V."/>
        </authorList>
    </citation>
    <scope>NUCLEOTIDE SEQUENCE [LARGE SCALE GENOMIC DNA]</scope>
    <source>
        <strain evidence="4">NRRL 1555(-)</strain>
    </source>
</reference>
<dbReference type="VEuPathDB" id="FungiDB:PHYBLDRAFT_149994"/>
<name>A0A167KVJ9_PHYB8</name>
<protein>
    <submittedName>
        <fullName evidence="3">Uncharacterized protein</fullName>
    </submittedName>
</protein>
<evidence type="ECO:0000313" key="4">
    <source>
        <dbReference type="Proteomes" id="UP000077315"/>
    </source>
</evidence>
<evidence type="ECO:0000259" key="2">
    <source>
        <dbReference type="Pfam" id="PF24781"/>
    </source>
</evidence>
<dbReference type="GeneID" id="28993282"/>
<dbReference type="InterPro" id="IPR055386">
    <property type="entry name" value="FANCA_helical"/>
</dbReference>
<accession>A0A167KVJ9</accession>
<sequence>MSTPTRSLNLNRHSDDPLEGIRKKTCTSLHKSLQTSHEMQSVTMTTEQLAIAFIQLNEFSTASAEDLSRIARQICVLKRQLRFSSVDFVKTVLSNLDPSKSYLSVFHQLAGMTISETNTGRFDYVASLIAIEWKLTYRPTWNQDTTLDKILESSLKAFVVTSEPMRDGVYLEHFLQLLQDPNKLKIFSRQERQILVTTLLDRVLWQTDAIDCSVQSIMSAKELVCADGSKYFTTRRSILGYLTSWLKDEKQPSPAFYCPLLPCCALDKVHATTMNLSNSTIILSLCRAMCESLEGDQAIVRIVESVSAYTSLIFEELSNQADLGRLALLLSFIQITLHYKGDSVGLNYASWFQSALIDPNTTCLKTKKNGQVLIKCLEDMIPFESPAILQIHARALYGCQALPSSHYISIVKTRLLDLGLDSSLKQLPLSINTPLVTEKGKVVRGHSALDIQELVQTYVNTNTVPKSLWEASIFQARWFKATFLPALVSWNHTDQQLSVAHKKLIKSLYEKGKMPDGLYREFQNMV</sequence>
<evidence type="ECO:0000313" key="3">
    <source>
        <dbReference type="EMBL" id="OAD68996.1"/>
    </source>
</evidence>
<dbReference type="InterPro" id="IPR003516">
    <property type="entry name" value="FANCA"/>
</dbReference>
<feature type="domain" description="Fanconi anaemia group A protein N-terminal" evidence="1">
    <location>
        <begin position="321"/>
        <end position="418"/>
    </location>
</feature>
<dbReference type="InParanoid" id="A0A167KVJ9"/>